<feature type="transmembrane region" description="Helical" evidence="1">
    <location>
        <begin position="6"/>
        <end position="31"/>
    </location>
</feature>
<reference evidence="2 3" key="1">
    <citation type="submission" date="2016-02" db="EMBL/GenBank/DDBJ databases">
        <authorList>
            <consortium name="Pathogen Informatics"/>
        </authorList>
    </citation>
    <scope>NUCLEOTIDE SEQUENCE [LARGE SCALE GENOMIC DNA]</scope>
    <source>
        <strain evidence="2 3">RC20</strain>
    </source>
</reference>
<keyword evidence="3" id="KW-1185">Reference proteome</keyword>
<keyword evidence="1" id="KW-1133">Transmembrane helix</keyword>
<sequence length="144" mass="16796">MILLWIIALLLAIPTYGLSLVVVFIIGAFMMKSNDDNAINRLKNYMKYDKRLCDHLRDGLESAGYIVNISEYEFEDLTAIVLFEVNTKLDSCSDDFKFQAMFAIVAKAMVYYEYCTLEEARRKTEVFIFNFFKNAEKEGIYISW</sequence>
<keyword evidence="1" id="KW-0812">Transmembrane</keyword>
<evidence type="ECO:0000313" key="3">
    <source>
        <dbReference type="Proteomes" id="UP000069632"/>
    </source>
</evidence>
<accession>A0A128ELR1</accession>
<protein>
    <submittedName>
        <fullName evidence="2">Uncharacterized protein</fullName>
    </submittedName>
</protein>
<gene>
    <name evidence="2" type="ORF">ERS672216_00807</name>
</gene>
<name>A0A128ELR1_9BACT</name>
<dbReference type="AlphaFoldDB" id="A0A128ELR1"/>
<dbReference type="RefSeq" id="WP_075493331.1">
    <property type="nucleotide sequence ID" value="NZ_CP053844.1"/>
</dbReference>
<dbReference type="EMBL" id="FIZP01000002">
    <property type="protein sequence ID" value="CZE47264.1"/>
    <property type="molecule type" value="Genomic_DNA"/>
</dbReference>
<proteinExistence type="predicted"/>
<evidence type="ECO:0000313" key="2">
    <source>
        <dbReference type="EMBL" id="CZE47264.1"/>
    </source>
</evidence>
<evidence type="ECO:0000256" key="1">
    <source>
        <dbReference type="SAM" id="Phobius"/>
    </source>
</evidence>
<keyword evidence="1" id="KW-0472">Membrane</keyword>
<dbReference type="Proteomes" id="UP000069632">
    <property type="component" value="Unassembled WGS sequence"/>
</dbReference>
<organism evidence="2 3">
    <name type="scientific">Campylobacter geochelonis</name>
    <dbReference type="NCBI Taxonomy" id="1780362"/>
    <lineage>
        <taxon>Bacteria</taxon>
        <taxon>Pseudomonadati</taxon>
        <taxon>Campylobacterota</taxon>
        <taxon>Epsilonproteobacteria</taxon>
        <taxon>Campylobacterales</taxon>
        <taxon>Campylobacteraceae</taxon>
        <taxon>Campylobacter</taxon>
    </lineage>
</organism>